<reference evidence="3" key="1">
    <citation type="submission" date="2017-04" db="EMBL/GenBank/DDBJ databases">
        <title>Genome deletions in a multicellular cyanobacterial endosymbiont for morphological adaptation in marine diatoms.</title>
        <authorList>
            <person name="Wang Y."/>
            <person name="Gao H."/>
            <person name="Li R."/>
            <person name="Xu X."/>
        </authorList>
    </citation>
    <scope>NUCLEOTIDE SEQUENCE</scope>
    <source>
        <strain evidence="3">FACHB 800</strain>
    </source>
</reference>
<feature type="domain" description="Filamentous haemagglutinin FhaB/tRNA nuclease CdiA-like TPS" evidence="2">
    <location>
        <begin position="55"/>
        <end position="169"/>
    </location>
</feature>
<accession>A0A975TAT9</accession>
<evidence type="ECO:0000259" key="2">
    <source>
        <dbReference type="SMART" id="SM00912"/>
    </source>
</evidence>
<dbReference type="Gene3D" id="2.160.20.10">
    <property type="entry name" value="Single-stranded right-handed beta-helix, Pectin lyase-like"/>
    <property type="match status" value="1"/>
</dbReference>
<dbReference type="NCBIfam" id="TIGR01901">
    <property type="entry name" value="adhes_NPXG"/>
    <property type="match status" value="1"/>
</dbReference>
<name>A0A975TAT9_9NOST</name>
<dbReference type="SMART" id="SM00912">
    <property type="entry name" value="Haemagg_act"/>
    <property type="match status" value="1"/>
</dbReference>
<gene>
    <name evidence="3" type="ORF">B6N60_03993</name>
</gene>
<proteinExistence type="predicted"/>
<dbReference type="EMBL" id="CP021056">
    <property type="protein sequence ID" value="QXE25279.1"/>
    <property type="molecule type" value="Genomic_DNA"/>
</dbReference>
<protein>
    <submittedName>
        <fullName evidence="3">Filamentous hemagglutinin family outer membrane protein</fullName>
    </submittedName>
</protein>
<dbReference type="InterPro" id="IPR012334">
    <property type="entry name" value="Pectin_lyas_fold"/>
</dbReference>
<feature type="compositionally biased region" description="Pro residues" evidence="1">
    <location>
        <begin position="934"/>
        <end position="951"/>
    </location>
</feature>
<dbReference type="InterPro" id="IPR011050">
    <property type="entry name" value="Pectin_lyase_fold/virulence"/>
</dbReference>
<feature type="region of interest" description="Disordered" evidence="1">
    <location>
        <begin position="916"/>
        <end position="963"/>
    </location>
</feature>
<dbReference type="SUPFAM" id="SSF51126">
    <property type="entry name" value="Pectin lyase-like"/>
    <property type="match status" value="1"/>
</dbReference>
<dbReference type="KEGG" id="rsin:B6N60_03993"/>
<dbReference type="InterPro" id="IPR024983">
    <property type="entry name" value="CHAT_dom"/>
</dbReference>
<dbReference type="InterPro" id="IPR008638">
    <property type="entry name" value="FhaB/CdiA-like_TPS"/>
</dbReference>
<dbReference type="Pfam" id="PF05860">
    <property type="entry name" value="TPS"/>
    <property type="match status" value="1"/>
</dbReference>
<dbReference type="Pfam" id="PF12770">
    <property type="entry name" value="CHAT"/>
    <property type="match status" value="1"/>
</dbReference>
<sequence length="1371" mass="143311">MSPLLSTTIVKDNKESHFHNAIARVCQHIIQVAATILPMVGVMNVGLAQGQQIIPAVDGTGTILSPHGNRIDIQGGTTSRDGANLFHSFQEFGLQQGQIANFLANPNIQNILGRITGGNPSLINGLIQVTGGNPNLLLMNPSGFVFGPNSSLNVPAAFTVTTANGVGFGNSWFNAVGSNNYADLVGQPNGFAFTMSQPGAIINTGNLSVNTGQTLSLLGGTVINTGQLTAQSGQILVTAVPGQQWVRLSQPGNLLSLEIQPFTGNDTQPNSANIAIASIPELLTLGNTGITANGNTIKLPTNSITIAAQPGTNIISGKIDVSGNTGGKVNIFGDKVGLVAANINASGHQNGGTVLIGGDYQGKGTVPNAQATYIDSQTVINTDSTNNGNGGRTIVWADNQTDFFGQISAKGGSVSGDGGFVEVSGKNNLNFQGTVDTTATNGNTGTLLLDPSTLTIIDAAAGAGSFDTPADATIFDSDPNRGNNTISWGAIGNLGTNIILQATGDITINAITSNSPFTSGGVATLNLGNSGSFQLASTNGIVRFINTDNTIKTLGGSIDISGTSLTLGNLDTSARDGTSGNVRLSATSGDIDVGNIITSPEEPANHIMGGGNVDITASQGSITTGFINTSVNAGSSTFIQGTGGSVSLTAAKNIFVNGDINASVSVSSSQGDNNAKGGNVTLQTTDNSASLISFNSINTQAGTNNGTVKGGDVQVLTNGLVQGFGRISESLNTIDTSAIFFNSDSFSTFSNFGGTITIKHDGGADNVPFIVGTNNNPVNGTRGRITRGDTATISSDSFPVLPNGGNALGTTTGITITSVNTAPTLTSSYTPNFTAKTNDVNLDNTSIVIENILVGQLRQGNKVLSAGDIFFLDQQFDYIPPPNARGNIHAFTIKASDRVSFSPLVPVFINFGGTNTPNTPTPTPPSCDFQCNKPPEPPKGNPPIPSNPSPGPTALNTNPTPEDKFTSIFANQLGVSVPSVKIDSEAREIAVKIESATGVKPAFIYISFAPIERLSGNNILEQDTDQLEIVLVTGKGEPIRKRIAGTTKAEVLKTAKEFRDQITIPYNRSTKGYLKPAQQLYNWIISPIKADLQAQAIQNLVFLPDVGLRSTPLAALHDGERFLVEQYSIGLMPSLSLTNTLYTDIKKSQLLAMGVSESTQGQDPLPAVPAEVSTLVSKLWPGKLFLNKQATVDNLKFIRSQQPFGIIHLATHANFSRGSLDNSYIQLWDNKLRLNQIRQLGFNNPQVEMLVLSACKSALGDEEAEIGFAGLAIMAGVKTSVASLWAVNDSSTALLMTKFYESLRTAPIRAEALREAQIAMAKGQIYIQNGQVRGLEEIGNFSLPATTIENSNSPFTHPFYWAAFTMVGNPW</sequence>
<evidence type="ECO:0000313" key="4">
    <source>
        <dbReference type="Proteomes" id="UP000683511"/>
    </source>
</evidence>
<keyword evidence="4" id="KW-1185">Reference proteome</keyword>
<dbReference type="Proteomes" id="UP000683511">
    <property type="component" value="Chromosome"/>
</dbReference>
<evidence type="ECO:0000256" key="1">
    <source>
        <dbReference type="SAM" id="MobiDB-lite"/>
    </source>
</evidence>
<organism evidence="3 4">
    <name type="scientific">Richelia sinica FACHB-800</name>
    <dbReference type="NCBI Taxonomy" id="1357546"/>
    <lineage>
        <taxon>Bacteria</taxon>
        <taxon>Bacillati</taxon>
        <taxon>Cyanobacteriota</taxon>
        <taxon>Cyanophyceae</taxon>
        <taxon>Nostocales</taxon>
        <taxon>Nostocaceae</taxon>
        <taxon>Richelia</taxon>
    </lineage>
</organism>
<evidence type="ECO:0000313" key="3">
    <source>
        <dbReference type="EMBL" id="QXE25279.1"/>
    </source>
</evidence>
<dbReference type="RefSeq" id="WP_190607545.1">
    <property type="nucleotide sequence ID" value="NZ_CP021056.1"/>
</dbReference>